<dbReference type="AlphaFoldDB" id="A0A9W7ZW25"/>
<evidence type="ECO:0000256" key="2">
    <source>
        <dbReference type="ARBA" id="ARBA00008066"/>
    </source>
</evidence>
<comment type="subcellular location">
    <subcellularLocation>
        <location evidence="1">Membrane</location>
        <topology evidence="1">Multi-pass membrane protein</topology>
    </subcellularLocation>
</comment>
<keyword evidence="10" id="KW-1185">Reference proteome</keyword>
<evidence type="ECO:0000256" key="5">
    <source>
        <dbReference type="ARBA" id="ARBA00023136"/>
    </source>
</evidence>
<evidence type="ECO:0000256" key="4">
    <source>
        <dbReference type="ARBA" id="ARBA00022989"/>
    </source>
</evidence>
<dbReference type="PANTHER" id="PTHR22950:SF461">
    <property type="entry name" value="AMINO ACID TRANSPORTER TRANSMEMBRANE DOMAIN-CONTAINING PROTEIN"/>
    <property type="match status" value="1"/>
</dbReference>
<accession>A0A9W7ZW25</accession>
<feature type="transmembrane region" description="Helical" evidence="7">
    <location>
        <begin position="370"/>
        <end position="391"/>
    </location>
</feature>
<feature type="transmembrane region" description="Helical" evidence="7">
    <location>
        <begin position="307"/>
        <end position="329"/>
    </location>
</feature>
<proteinExistence type="inferred from homology"/>
<evidence type="ECO:0000256" key="1">
    <source>
        <dbReference type="ARBA" id="ARBA00004141"/>
    </source>
</evidence>
<feature type="region of interest" description="Disordered" evidence="6">
    <location>
        <begin position="1"/>
        <end position="40"/>
    </location>
</feature>
<feature type="transmembrane region" description="Helical" evidence="7">
    <location>
        <begin position="169"/>
        <end position="185"/>
    </location>
</feature>
<evidence type="ECO:0000259" key="8">
    <source>
        <dbReference type="Pfam" id="PF01490"/>
    </source>
</evidence>
<feature type="transmembrane region" description="Helical" evidence="7">
    <location>
        <begin position="403"/>
        <end position="421"/>
    </location>
</feature>
<sequence length="437" mass="48331">MNSLGDKEVKSLDEKHDSKELDGASGSYLEASTTSDDNDFDPEHNLPRNAGFMSAFSNVICIIIGTGCLQIPYAFAKTGWIGVIIIVISAFIGMYTGNLTIKCLYYKPGHRLHSFPDIGQAAFGRIGRYFTLFFNYLYSLGTTCLYLILAGQFINQLLVTLNVDLGKRIWIVICGVVVWIPVVIVKNMSEVAILALFGFLASVVVIIFSVIQSFRFPDINAHHDPAIGVGIPVALSSIVFSFAGTIVYPHVEASMKKPKQWPYVVISAMVVCCSLYVLIGVVGYWAYGTTVKSPILDTIPSGPLTTIAIILITLHVLLAAPIMLMSYFLETERMLNLKKRWKWSIYRTVVVIALTGISCAIPYFSDFLSLIGALATTTMFCIVPIIGYLRLYGWRRVSWYEMLWMAIVLAIGLVGCVWGSIDAIKALVNDVQNDKNH</sequence>
<feature type="compositionally biased region" description="Basic and acidic residues" evidence="6">
    <location>
        <begin position="1"/>
        <end position="22"/>
    </location>
</feature>
<gene>
    <name evidence="9" type="ORF">H4219_004860</name>
</gene>
<evidence type="ECO:0000313" key="9">
    <source>
        <dbReference type="EMBL" id="KAJ1914276.1"/>
    </source>
</evidence>
<protein>
    <recommendedName>
        <fullName evidence="8">Amino acid transporter transmembrane domain-containing protein</fullName>
    </recommendedName>
</protein>
<evidence type="ECO:0000256" key="3">
    <source>
        <dbReference type="ARBA" id="ARBA00022692"/>
    </source>
</evidence>
<comment type="similarity">
    <text evidence="2">Belongs to the amino acid/polyamine transporter 2 family.</text>
</comment>
<comment type="caution">
    <text evidence="9">The sequence shown here is derived from an EMBL/GenBank/DDBJ whole genome shotgun (WGS) entry which is preliminary data.</text>
</comment>
<feature type="transmembrane region" description="Helical" evidence="7">
    <location>
        <begin position="345"/>
        <end position="364"/>
    </location>
</feature>
<dbReference type="OrthoDB" id="40134at2759"/>
<dbReference type="Pfam" id="PF01490">
    <property type="entry name" value="Aa_trans"/>
    <property type="match status" value="1"/>
</dbReference>
<reference evidence="9" key="1">
    <citation type="submission" date="2022-07" db="EMBL/GenBank/DDBJ databases">
        <title>Phylogenomic reconstructions and comparative analyses of Kickxellomycotina fungi.</title>
        <authorList>
            <person name="Reynolds N.K."/>
            <person name="Stajich J.E."/>
            <person name="Barry K."/>
            <person name="Grigoriev I.V."/>
            <person name="Crous P."/>
            <person name="Smith M.E."/>
        </authorList>
    </citation>
    <scope>NUCLEOTIDE SEQUENCE</scope>
    <source>
        <strain evidence="9">NBRC 100468</strain>
    </source>
</reference>
<evidence type="ECO:0000256" key="7">
    <source>
        <dbReference type="SAM" id="Phobius"/>
    </source>
</evidence>
<feature type="domain" description="Amino acid transporter transmembrane" evidence="8">
    <location>
        <begin position="49"/>
        <end position="424"/>
    </location>
</feature>
<keyword evidence="5 7" id="KW-0472">Membrane</keyword>
<feature type="transmembrane region" description="Helical" evidence="7">
    <location>
        <begin position="226"/>
        <end position="251"/>
    </location>
</feature>
<dbReference type="EMBL" id="JANBPU010000207">
    <property type="protein sequence ID" value="KAJ1914276.1"/>
    <property type="molecule type" value="Genomic_DNA"/>
</dbReference>
<feature type="transmembrane region" description="Helical" evidence="7">
    <location>
        <begin position="263"/>
        <end position="287"/>
    </location>
</feature>
<feature type="transmembrane region" description="Helical" evidence="7">
    <location>
        <begin position="192"/>
        <end position="214"/>
    </location>
</feature>
<dbReference type="PANTHER" id="PTHR22950">
    <property type="entry name" value="AMINO ACID TRANSPORTER"/>
    <property type="match status" value="1"/>
</dbReference>
<organism evidence="9 10">
    <name type="scientific">Mycoemilia scoparia</name>
    <dbReference type="NCBI Taxonomy" id="417184"/>
    <lineage>
        <taxon>Eukaryota</taxon>
        <taxon>Fungi</taxon>
        <taxon>Fungi incertae sedis</taxon>
        <taxon>Zoopagomycota</taxon>
        <taxon>Kickxellomycotina</taxon>
        <taxon>Kickxellomycetes</taxon>
        <taxon>Kickxellales</taxon>
        <taxon>Kickxellaceae</taxon>
        <taxon>Mycoemilia</taxon>
    </lineage>
</organism>
<dbReference type="InterPro" id="IPR013057">
    <property type="entry name" value="AA_transpt_TM"/>
</dbReference>
<dbReference type="Proteomes" id="UP001150538">
    <property type="component" value="Unassembled WGS sequence"/>
</dbReference>
<name>A0A9W7ZW25_9FUNG</name>
<dbReference type="GO" id="GO:0016020">
    <property type="term" value="C:membrane"/>
    <property type="evidence" value="ECO:0007669"/>
    <property type="project" value="UniProtKB-SubCell"/>
</dbReference>
<feature type="transmembrane region" description="Helical" evidence="7">
    <location>
        <begin position="81"/>
        <end position="105"/>
    </location>
</feature>
<feature type="transmembrane region" description="Helical" evidence="7">
    <location>
        <begin position="55"/>
        <end position="75"/>
    </location>
</feature>
<evidence type="ECO:0000256" key="6">
    <source>
        <dbReference type="SAM" id="MobiDB-lite"/>
    </source>
</evidence>
<keyword evidence="4 7" id="KW-1133">Transmembrane helix</keyword>
<dbReference type="GO" id="GO:0015179">
    <property type="term" value="F:L-amino acid transmembrane transporter activity"/>
    <property type="evidence" value="ECO:0007669"/>
    <property type="project" value="TreeGrafter"/>
</dbReference>
<feature type="transmembrane region" description="Helical" evidence="7">
    <location>
        <begin position="126"/>
        <end position="149"/>
    </location>
</feature>
<keyword evidence="3 7" id="KW-0812">Transmembrane</keyword>
<dbReference type="Gene3D" id="1.20.1740.10">
    <property type="entry name" value="Amino acid/polyamine transporter I"/>
    <property type="match status" value="1"/>
</dbReference>
<evidence type="ECO:0000313" key="10">
    <source>
        <dbReference type="Proteomes" id="UP001150538"/>
    </source>
</evidence>